<name>A0A9P5TUM4_GYMJU</name>
<dbReference type="EMBL" id="JADNYJ010000004">
    <property type="protein sequence ID" value="KAF8911669.1"/>
    <property type="molecule type" value="Genomic_DNA"/>
</dbReference>
<dbReference type="Proteomes" id="UP000724874">
    <property type="component" value="Unassembled WGS sequence"/>
</dbReference>
<comment type="caution">
    <text evidence="1">The sequence shown here is derived from an EMBL/GenBank/DDBJ whole genome shotgun (WGS) entry which is preliminary data.</text>
</comment>
<dbReference type="AlphaFoldDB" id="A0A9P5TUM4"/>
<proteinExistence type="predicted"/>
<evidence type="ECO:0000313" key="1">
    <source>
        <dbReference type="EMBL" id="KAF8911669.1"/>
    </source>
</evidence>
<protein>
    <submittedName>
        <fullName evidence="1">Uncharacterized protein</fullName>
    </submittedName>
</protein>
<keyword evidence="2" id="KW-1185">Reference proteome</keyword>
<sequence length="63" mass="6991">MTSKRMIVQKTPTKKRTVRTGKITRTPTALPFDRITRACVEIREELSNGVTSPSPISSCPGIF</sequence>
<gene>
    <name evidence="1" type="ORF">CPB84DRAFT_1762533</name>
</gene>
<accession>A0A9P5TUM4</accession>
<organism evidence="1 2">
    <name type="scientific">Gymnopilus junonius</name>
    <name type="common">Spectacular rustgill mushroom</name>
    <name type="synonym">Gymnopilus spectabilis subsp. junonius</name>
    <dbReference type="NCBI Taxonomy" id="109634"/>
    <lineage>
        <taxon>Eukaryota</taxon>
        <taxon>Fungi</taxon>
        <taxon>Dikarya</taxon>
        <taxon>Basidiomycota</taxon>
        <taxon>Agaricomycotina</taxon>
        <taxon>Agaricomycetes</taxon>
        <taxon>Agaricomycetidae</taxon>
        <taxon>Agaricales</taxon>
        <taxon>Agaricineae</taxon>
        <taxon>Hymenogastraceae</taxon>
        <taxon>Gymnopilus</taxon>
    </lineage>
</organism>
<reference evidence="1" key="1">
    <citation type="submission" date="2020-11" db="EMBL/GenBank/DDBJ databases">
        <authorList>
            <consortium name="DOE Joint Genome Institute"/>
            <person name="Ahrendt S."/>
            <person name="Riley R."/>
            <person name="Andreopoulos W."/>
            <person name="LaButti K."/>
            <person name="Pangilinan J."/>
            <person name="Ruiz-duenas F.J."/>
            <person name="Barrasa J.M."/>
            <person name="Sanchez-Garcia M."/>
            <person name="Camarero S."/>
            <person name="Miyauchi S."/>
            <person name="Serrano A."/>
            <person name="Linde D."/>
            <person name="Babiker R."/>
            <person name="Drula E."/>
            <person name="Ayuso-Fernandez I."/>
            <person name="Pacheco R."/>
            <person name="Padilla G."/>
            <person name="Ferreira P."/>
            <person name="Barriuso J."/>
            <person name="Kellner H."/>
            <person name="Castanera R."/>
            <person name="Alfaro M."/>
            <person name="Ramirez L."/>
            <person name="Pisabarro A.G."/>
            <person name="Kuo A."/>
            <person name="Tritt A."/>
            <person name="Lipzen A."/>
            <person name="He G."/>
            <person name="Yan M."/>
            <person name="Ng V."/>
            <person name="Cullen D."/>
            <person name="Martin F."/>
            <person name="Rosso M.-N."/>
            <person name="Henrissat B."/>
            <person name="Hibbett D."/>
            <person name="Martinez A.T."/>
            <person name="Grigoriev I.V."/>
        </authorList>
    </citation>
    <scope>NUCLEOTIDE SEQUENCE</scope>
    <source>
        <strain evidence="1">AH 44721</strain>
    </source>
</reference>
<evidence type="ECO:0000313" key="2">
    <source>
        <dbReference type="Proteomes" id="UP000724874"/>
    </source>
</evidence>